<dbReference type="Proteomes" id="UP000828048">
    <property type="component" value="Chromosome 1"/>
</dbReference>
<accession>A0ACB7XMR3</accession>
<sequence length="332" mass="38508">MAKQIDKGKGIIDGVIGNMINEGSTSDFLDKNWRNYVDGRIDSYPPGYRFCPTDQELVVEYLMKKVLGKPLPLNRIMDVNFYSYSPQELSEMYELKREEEWYFFTSRNKKYPKGNRPNRAAGNGYWKASGADINILSCDSGHILGYKKPLVFCEGPAKSGIKTDWKMQEYRLDKHDTPSTSRGTPGDMKLDDWVLCKIYQTKKVAENIHRDEEDEEMQVPTPDEVSLEAAYPDNNQQYLNNGGREIEFHHEDSENPGNIRQYQHNQGMEDPRPHYSIGRHEFPDVLNCYNHYGIPNPRPFDNYYNGSVGEMQPLGYPFFPEQFDSIDWSLFS</sequence>
<comment type="caution">
    <text evidence="1">The sequence shown here is derived from an EMBL/GenBank/DDBJ whole genome shotgun (WGS) entry which is preliminary data.</text>
</comment>
<evidence type="ECO:0000313" key="1">
    <source>
        <dbReference type="EMBL" id="KAH7842094.1"/>
    </source>
</evidence>
<reference evidence="1 2" key="1">
    <citation type="journal article" date="2021" name="Hortic Res">
        <title>High-quality reference genome and annotation aids understanding of berry development for evergreen blueberry (Vaccinium darrowii).</title>
        <authorList>
            <person name="Yu J."/>
            <person name="Hulse-Kemp A.M."/>
            <person name="Babiker E."/>
            <person name="Staton M."/>
        </authorList>
    </citation>
    <scope>NUCLEOTIDE SEQUENCE [LARGE SCALE GENOMIC DNA]</scope>
    <source>
        <strain evidence="2">cv. NJ 8807/NJ 8810</strain>
        <tissue evidence="1">Young leaf</tissue>
    </source>
</reference>
<evidence type="ECO:0000313" key="2">
    <source>
        <dbReference type="Proteomes" id="UP000828048"/>
    </source>
</evidence>
<gene>
    <name evidence="1" type="ORF">Vadar_001431</name>
</gene>
<dbReference type="EMBL" id="CM037151">
    <property type="protein sequence ID" value="KAH7842094.1"/>
    <property type="molecule type" value="Genomic_DNA"/>
</dbReference>
<organism evidence="1 2">
    <name type="scientific">Vaccinium darrowii</name>
    <dbReference type="NCBI Taxonomy" id="229202"/>
    <lineage>
        <taxon>Eukaryota</taxon>
        <taxon>Viridiplantae</taxon>
        <taxon>Streptophyta</taxon>
        <taxon>Embryophyta</taxon>
        <taxon>Tracheophyta</taxon>
        <taxon>Spermatophyta</taxon>
        <taxon>Magnoliopsida</taxon>
        <taxon>eudicotyledons</taxon>
        <taxon>Gunneridae</taxon>
        <taxon>Pentapetalae</taxon>
        <taxon>asterids</taxon>
        <taxon>Ericales</taxon>
        <taxon>Ericaceae</taxon>
        <taxon>Vaccinioideae</taxon>
        <taxon>Vaccinieae</taxon>
        <taxon>Vaccinium</taxon>
    </lineage>
</organism>
<name>A0ACB7XMR3_9ERIC</name>
<protein>
    <submittedName>
        <fullName evidence="1">Uncharacterized protein</fullName>
    </submittedName>
</protein>
<proteinExistence type="predicted"/>
<keyword evidence="2" id="KW-1185">Reference proteome</keyword>